<feature type="chain" id="PRO_5013372331" evidence="3">
    <location>
        <begin position="24"/>
        <end position="380"/>
    </location>
</feature>
<keyword evidence="2 3" id="KW-0732">Signal</keyword>
<dbReference type="CDD" id="cd06326">
    <property type="entry name" value="PBP1_ABC_ligand_binding-like"/>
    <property type="match status" value="1"/>
</dbReference>
<dbReference type="RefSeq" id="WP_088751375.1">
    <property type="nucleotide sequence ID" value="NZ_NJGU01000006.1"/>
</dbReference>
<evidence type="ECO:0000256" key="1">
    <source>
        <dbReference type="ARBA" id="ARBA00010062"/>
    </source>
</evidence>
<gene>
    <name evidence="5" type="ORF">CEJ42_13225</name>
</gene>
<feature type="domain" description="Leucine-binding protein" evidence="4">
    <location>
        <begin position="34"/>
        <end position="361"/>
    </location>
</feature>
<dbReference type="InterPro" id="IPR028082">
    <property type="entry name" value="Peripla_BP_I"/>
</dbReference>
<dbReference type="EMBL" id="NJGU01000006">
    <property type="protein sequence ID" value="OWY28921.1"/>
    <property type="molecule type" value="Genomic_DNA"/>
</dbReference>
<evidence type="ECO:0000259" key="4">
    <source>
        <dbReference type="Pfam" id="PF13458"/>
    </source>
</evidence>
<reference evidence="5 6" key="1">
    <citation type="submission" date="2017-06" db="EMBL/GenBank/DDBJ databases">
        <title>Herbaspirillum phytohormonus sp. nov., isolated from the root nodule of Robinia pseudoacacia in lead-zinc mine.</title>
        <authorList>
            <person name="Fan M."/>
            <person name="Lin Y."/>
        </authorList>
    </citation>
    <scope>NUCLEOTIDE SEQUENCE [LARGE SCALE GENOMIC DNA]</scope>
    <source>
        <strain evidence="5 6">HZ10</strain>
    </source>
</reference>
<dbReference type="PANTHER" id="PTHR47235">
    <property type="entry name" value="BLR6548 PROTEIN"/>
    <property type="match status" value="1"/>
</dbReference>
<evidence type="ECO:0000313" key="6">
    <source>
        <dbReference type="Proteomes" id="UP000197596"/>
    </source>
</evidence>
<sequence>MGWIARFCAAAALSALSAAGLHAEDGVSDHEVLLGQSAPFSGPSGELGRLFLDGAQSYFDKVNAGGGIHGRRIRLVSLDDQYEPDKTVSNTSRLIHQDKVFALFGYVGTPTTAAVLPMLEEAGIPMFAPVSGARLLREPFNRLVFNVRASYARETDFLLRQLQGNGRRNIAVLYQDDEFGKSTLEHLRSRVNNYGLKLVATASIIRNSDAVTDAARSFLQVNPDVVILIVPYSSAAALISQMRGAGYRGGFSNYSFVGSQSLANRLKNGGVGIVIAQVVPFPWKPRLPIVYEYQKASNAAEGAQYSFIGLEGFIAARALCEGLRRAGRRLTREGFIRALESIDHSNYDGGGFLLRFGPGNHNGSDFVDLTAIGSGSRFIN</sequence>
<dbReference type="Proteomes" id="UP000197596">
    <property type="component" value="Unassembled WGS sequence"/>
</dbReference>
<organism evidence="5 6">
    <name type="scientific">Herbaspirillum robiniae</name>
    <dbReference type="NCBI Taxonomy" id="2014887"/>
    <lineage>
        <taxon>Bacteria</taxon>
        <taxon>Pseudomonadati</taxon>
        <taxon>Pseudomonadota</taxon>
        <taxon>Betaproteobacteria</taxon>
        <taxon>Burkholderiales</taxon>
        <taxon>Oxalobacteraceae</taxon>
        <taxon>Herbaspirillum</taxon>
    </lineage>
</organism>
<dbReference type="Gene3D" id="3.40.50.2300">
    <property type="match status" value="2"/>
</dbReference>
<dbReference type="SUPFAM" id="SSF53822">
    <property type="entry name" value="Periplasmic binding protein-like I"/>
    <property type="match status" value="1"/>
</dbReference>
<accession>A0A246WR93</accession>
<name>A0A246WR93_9BURK</name>
<dbReference type="PANTHER" id="PTHR47235:SF1">
    <property type="entry name" value="BLR6548 PROTEIN"/>
    <property type="match status" value="1"/>
</dbReference>
<dbReference type="Pfam" id="PF13458">
    <property type="entry name" value="Peripla_BP_6"/>
    <property type="match status" value="1"/>
</dbReference>
<dbReference type="AlphaFoldDB" id="A0A246WR93"/>
<comment type="similarity">
    <text evidence="1">Belongs to the leucine-binding protein family.</text>
</comment>
<protein>
    <submittedName>
        <fullName evidence="5">Branched-chain amino acid ABC transporter substrate-binding protein</fullName>
    </submittedName>
</protein>
<evidence type="ECO:0000256" key="3">
    <source>
        <dbReference type="SAM" id="SignalP"/>
    </source>
</evidence>
<dbReference type="InterPro" id="IPR028081">
    <property type="entry name" value="Leu-bd"/>
</dbReference>
<evidence type="ECO:0000256" key="2">
    <source>
        <dbReference type="ARBA" id="ARBA00022729"/>
    </source>
</evidence>
<comment type="caution">
    <text evidence="5">The sequence shown here is derived from an EMBL/GenBank/DDBJ whole genome shotgun (WGS) entry which is preliminary data.</text>
</comment>
<proteinExistence type="inferred from homology"/>
<feature type="signal peptide" evidence="3">
    <location>
        <begin position="1"/>
        <end position="23"/>
    </location>
</feature>
<evidence type="ECO:0000313" key="5">
    <source>
        <dbReference type="EMBL" id="OWY28921.1"/>
    </source>
</evidence>